<sequence>MKFRRSMAVILLPLIDYYAGLARRQPSRCAPTFQAPLDTQPLLSYCSLDGRNDCSQIIVTTMVRRLVLGISVVQ</sequence>
<keyword evidence="1" id="KW-0732">Signal</keyword>
<dbReference type="Proteomes" id="UP000054270">
    <property type="component" value="Unassembled WGS sequence"/>
</dbReference>
<feature type="chain" id="PRO_5002257261" description="Secreted protein" evidence="1">
    <location>
        <begin position="23"/>
        <end position="74"/>
    </location>
</feature>
<evidence type="ECO:0008006" key="4">
    <source>
        <dbReference type="Google" id="ProtNLM"/>
    </source>
</evidence>
<gene>
    <name evidence="2" type="ORF">HYPSUDRAFT_964448</name>
</gene>
<accession>A0A0D2KUG5</accession>
<feature type="signal peptide" evidence="1">
    <location>
        <begin position="1"/>
        <end position="22"/>
    </location>
</feature>
<dbReference type="EMBL" id="KN817591">
    <property type="protein sequence ID" value="KJA18277.1"/>
    <property type="molecule type" value="Genomic_DNA"/>
</dbReference>
<proteinExistence type="predicted"/>
<evidence type="ECO:0000256" key="1">
    <source>
        <dbReference type="SAM" id="SignalP"/>
    </source>
</evidence>
<organism evidence="2 3">
    <name type="scientific">Hypholoma sublateritium (strain FD-334 SS-4)</name>
    <dbReference type="NCBI Taxonomy" id="945553"/>
    <lineage>
        <taxon>Eukaryota</taxon>
        <taxon>Fungi</taxon>
        <taxon>Dikarya</taxon>
        <taxon>Basidiomycota</taxon>
        <taxon>Agaricomycotina</taxon>
        <taxon>Agaricomycetes</taxon>
        <taxon>Agaricomycetidae</taxon>
        <taxon>Agaricales</taxon>
        <taxon>Agaricineae</taxon>
        <taxon>Strophariaceae</taxon>
        <taxon>Hypholoma</taxon>
    </lineage>
</organism>
<evidence type="ECO:0000313" key="2">
    <source>
        <dbReference type="EMBL" id="KJA18277.1"/>
    </source>
</evidence>
<dbReference type="AlphaFoldDB" id="A0A0D2KUG5"/>
<protein>
    <recommendedName>
        <fullName evidence="4">Secreted protein</fullName>
    </recommendedName>
</protein>
<evidence type="ECO:0000313" key="3">
    <source>
        <dbReference type="Proteomes" id="UP000054270"/>
    </source>
</evidence>
<reference evidence="3" key="1">
    <citation type="submission" date="2014-04" db="EMBL/GenBank/DDBJ databases">
        <title>Evolutionary Origins and Diversification of the Mycorrhizal Mutualists.</title>
        <authorList>
            <consortium name="DOE Joint Genome Institute"/>
            <consortium name="Mycorrhizal Genomics Consortium"/>
            <person name="Kohler A."/>
            <person name="Kuo A."/>
            <person name="Nagy L.G."/>
            <person name="Floudas D."/>
            <person name="Copeland A."/>
            <person name="Barry K.W."/>
            <person name="Cichocki N."/>
            <person name="Veneault-Fourrey C."/>
            <person name="LaButti K."/>
            <person name="Lindquist E.A."/>
            <person name="Lipzen A."/>
            <person name="Lundell T."/>
            <person name="Morin E."/>
            <person name="Murat C."/>
            <person name="Riley R."/>
            <person name="Ohm R."/>
            <person name="Sun H."/>
            <person name="Tunlid A."/>
            <person name="Henrissat B."/>
            <person name="Grigoriev I.V."/>
            <person name="Hibbett D.S."/>
            <person name="Martin F."/>
        </authorList>
    </citation>
    <scope>NUCLEOTIDE SEQUENCE [LARGE SCALE GENOMIC DNA]</scope>
    <source>
        <strain evidence="3">FD-334 SS-4</strain>
    </source>
</reference>
<name>A0A0D2KUG5_HYPSF</name>
<keyword evidence="3" id="KW-1185">Reference proteome</keyword>